<name>I3IJR3_9BACT</name>
<organism evidence="1 2">
    <name type="scientific">Candidatus Jettenia caeni</name>
    <dbReference type="NCBI Taxonomy" id="247490"/>
    <lineage>
        <taxon>Bacteria</taxon>
        <taxon>Pseudomonadati</taxon>
        <taxon>Planctomycetota</taxon>
        <taxon>Candidatus Brocadiia</taxon>
        <taxon>Candidatus Brocadiales</taxon>
        <taxon>Candidatus Brocadiaceae</taxon>
        <taxon>Candidatus Jettenia</taxon>
    </lineage>
</organism>
<dbReference type="Proteomes" id="UP000002985">
    <property type="component" value="Unassembled WGS sequence"/>
</dbReference>
<keyword evidence="2" id="KW-1185">Reference proteome</keyword>
<dbReference type="AlphaFoldDB" id="I3IJR3"/>
<proteinExistence type="predicted"/>
<protein>
    <submittedName>
        <fullName evidence="1">Uncharacterized protein</fullName>
    </submittedName>
</protein>
<evidence type="ECO:0000313" key="2">
    <source>
        <dbReference type="Proteomes" id="UP000002985"/>
    </source>
</evidence>
<evidence type="ECO:0000313" key="1">
    <source>
        <dbReference type="EMBL" id="GAB61958.1"/>
    </source>
</evidence>
<sequence>MCMSCGCGEANADHGNKDHITMEDIEKAAKAAGTTPEEVVQNIQHTVQEQKKSKQ</sequence>
<gene>
    <name evidence="1" type="ORF">KSU1_C0362</name>
</gene>
<reference evidence="1 2" key="1">
    <citation type="journal article" date="2012" name="FEBS Lett.">
        <title>Anammox organism KSU-1 expresses a NirK-type copper-containing nitrite reductase instead of a NirS-type with cytochrome cd1.</title>
        <authorList>
            <person name="Hira D."/>
            <person name="Toh H."/>
            <person name="Migita C.T."/>
            <person name="Okubo H."/>
            <person name="Nishiyama T."/>
            <person name="Hattori M."/>
            <person name="Furukawa K."/>
            <person name="Fujii T."/>
        </authorList>
    </citation>
    <scope>NUCLEOTIDE SEQUENCE [LARGE SCALE GENOMIC DNA]</scope>
</reference>
<comment type="caution">
    <text evidence="1">The sequence shown here is derived from an EMBL/GenBank/DDBJ whole genome shotgun (WGS) entry which is preliminary data.</text>
</comment>
<dbReference type="STRING" id="247490.KSU1_C0362"/>
<dbReference type="eggNOG" id="ENOG502ZEFN">
    <property type="taxonomic scope" value="Bacteria"/>
</dbReference>
<accession>I3IJR3</accession>
<dbReference type="EMBL" id="BAFH01000003">
    <property type="protein sequence ID" value="GAB61958.1"/>
    <property type="molecule type" value="Genomic_DNA"/>
</dbReference>